<comment type="caution">
    <text evidence="2">The sequence shown here is derived from an EMBL/GenBank/DDBJ whole genome shotgun (WGS) entry which is preliminary data.</text>
</comment>
<name>A0A9W6WCA7_9ACTN</name>
<protein>
    <submittedName>
        <fullName evidence="2">Transcriptional regulator</fullName>
    </submittedName>
</protein>
<keyword evidence="3" id="KW-1185">Reference proteome</keyword>
<proteinExistence type="predicted"/>
<accession>A0A9W6WCA7</accession>
<evidence type="ECO:0000313" key="2">
    <source>
        <dbReference type="EMBL" id="GLZ79580.1"/>
    </source>
</evidence>
<dbReference type="Gene3D" id="3.30.450.180">
    <property type="match status" value="1"/>
</dbReference>
<dbReference type="InterPro" id="IPR041413">
    <property type="entry name" value="MLTR_LBD"/>
</dbReference>
<dbReference type="CDD" id="cd00093">
    <property type="entry name" value="HTH_XRE"/>
    <property type="match status" value="1"/>
</dbReference>
<organism evidence="2 3">
    <name type="scientific">Actinorhabdospora filicis</name>
    <dbReference type="NCBI Taxonomy" id="1785913"/>
    <lineage>
        <taxon>Bacteria</taxon>
        <taxon>Bacillati</taxon>
        <taxon>Actinomycetota</taxon>
        <taxon>Actinomycetes</taxon>
        <taxon>Micromonosporales</taxon>
        <taxon>Micromonosporaceae</taxon>
        <taxon>Actinorhabdospora</taxon>
    </lineage>
</organism>
<gene>
    <name evidence="2" type="ORF">Afil01_43870</name>
</gene>
<dbReference type="SUPFAM" id="SSF47413">
    <property type="entry name" value="lambda repressor-like DNA-binding domains"/>
    <property type="match status" value="1"/>
</dbReference>
<sequence>MTGLRREEVARLARVSVEYVVRLEQGRGPRPSPQVLGALSRALRLTPADRDLVYRLAGAEPPRDGRVPMTVLPGTTRVLDRLGHLPALVLSAKSDVLAWNPTAAALLGDPATWPPDRRNLVRARFLNGGTTTGEDAAHCAGALRAAHSRYPGDPDLTALITDLRTGSPAFAHLWTSGRSGGHHSATAVIDHPRLGPLTLDCDVLHVAETDQSVLVYSARPGSAAAKALAELGTPS</sequence>
<dbReference type="EMBL" id="BSTX01000003">
    <property type="protein sequence ID" value="GLZ79580.1"/>
    <property type="molecule type" value="Genomic_DNA"/>
</dbReference>
<dbReference type="InterPro" id="IPR001387">
    <property type="entry name" value="Cro/C1-type_HTH"/>
</dbReference>
<feature type="domain" description="HTH cro/C1-type" evidence="1">
    <location>
        <begin position="3"/>
        <end position="50"/>
    </location>
</feature>
<dbReference type="Pfam" id="PF13560">
    <property type="entry name" value="HTH_31"/>
    <property type="match status" value="1"/>
</dbReference>
<dbReference type="AlphaFoldDB" id="A0A9W6WCA7"/>
<dbReference type="Pfam" id="PF17765">
    <property type="entry name" value="MLTR_LBD"/>
    <property type="match status" value="1"/>
</dbReference>
<dbReference type="PROSITE" id="PS50943">
    <property type="entry name" value="HTH_CROC1"/>
    <property type="match status" value="1"/>
</dbReference>
<dbReference type="GO" id="GO:0003677">
    <property type="term" value="F:DNA binding"/>
    <property type="evidence" value="ECO:0007669"/>
    <property type="project" value="InterPro"/>
</dbReference>
<dbReference type="Proteomes" id="UP001165079">
    <property type="component" value="Unassembled WGS sequence"/>
</dbReference>
<dbReference type="PANTHER" id="PTHR35010:SF2">
    <property type="entry name" value="BLL4672 PROTEIN"/>
    <property type="match status" value="1"/>
</dbReference>
<dbReference type="InterPro" id="IPR010982">
    <property type="entry name" value="Lambda_DNA-bd_dom_sf"/>
</dbReference>
<evidence type="ECO:0000259" key="1">
    <source>
        <dbReference type="PROSITE" id="PS50943"/>
    </source>
</evidence>
<reference evidence="2" key="1">
    <citation type="submission" date="2023-03" db="EMBL/GenBank/DDBJ databases">
        <title>Actinorhabdospora filicis NBRC 111898.</title>
        <authorList>
            <person name="Ichikawa N."/>
            <person name="Sato H."/>
            <person name="Tonouchi N."/>
        </authorList>
    </citation>
    <scope>NUCLEOTIDE SEQUENCE</scope>
    <source>
        <strain evidence="2">NBRC 111898</strain>
    </source>
</reference>
<dbReference type="PANTHER" id="PTHR35010">
    <property type="entry name" value="BLL4672 PROTEIN-RELATED"/>
    <property type="match status" value="1"/>
</dbReference>
<evidence type="ECO:0000313" key="3">
    <source>
        <dbReference type="Proteomes" id="UP001165079"/>
    </source>
</evidence>
<dbReference type="Gene3D" id="1.10.260.40">
    <property type="entry name" value="lambda repressor-like DNA-binding domains"/>
    <property type="match status" value="1"/>
</dbReference>